<dbReference type="Pfam" id="PF00169">
    <property type="entry name" value="PH"/>
    <property type="match status" value="1"/>
</dbReference>
<dbReference type="GO" id="GO:0007265">
    <property type="term" value="P:Ras protein signal transduction"/>
    <property type="evidence" value="ECO:0007669"/>
    <property type="project" value="TreeGrafter"/>
</dbReference>
<comment type="similarity">
    <text evidence="1">Belongs to the DOK family. Type A subfamily.</text>
</comment>
<feature type="region of interest" description="Disordered" evidence="3">
    <location>
        <begin position="542"/>
        <end position="612"/>
    </location>
</feature>
<feature type="compositionally biased region" description="Basic and acidic residues" evidence="3">
    <location>
        <begin position="313"/>
        <end position="322"/>
    </location>
</feature>
<feature type="compositionally biased region" description="Basic and acidic residues" evidence="3">
    <location>
        <begin position="551"/>
        <end position="569"/>
    </location>
</feature>
<dbReference type="InterPro" id="IPR002404">
    <property type="entry name" value="IRS_PTB"/>
</dbReference>
<dbReference type="SMART" id="SM00310">
    <property type="entry name" value="PTBI"/>
    <property type="match status" value="1"/>
</dbReference>
<dbReference type="GO" id="GO:0043410">
    <property type="term" value="P:positive regulation of MAPK cascade"/>
    <property type="evidence" value="ECO:0007669"/>
    <property type="project" value="TreeGrafter"/>
</dbReference>
<keyword evidence="2" id="KW-0597">Phosphoprotein</keyword>
<feature type="region of interest" description="Disordered" evidence="3">
    <location>
        <begin position="252"/>
        <end position="282"/>
    </location>
</feature>
<dbReference type="InterPro" id="IPR001849">
    <property type="entry name" value="PH_domain"/>
</dbReference>
<dbReference type="CDD" id="cd01203">
    <property type="entry name" value="PTB_DOK1_DOK2_DOK3"/>
    <property type="match status" value="1"/>
</dbReference>
<feature type="domain" description="PH" evidence="4">
    <location>
        <begin position="4"/>
        <end position="117"/>
    </location>
</feature>
<reference evidence="6" key="1">
    <citation type="submission" date="2020-03" db="EMBL/GenBank/DDBJ databases">
        <authorList>
            <person name="Weist P."/>
        </authorList>
    </citation>
    <scope>NUCLEOTIDE SEQUENCE</scope>
</reference>
<feature type="domain" description="IRS-type PTB" evidence="5">
    <location>
        <begin position="154"/>
        <end position="257"/>
    </location>
</feature>
<dbReference type="AlphaFoldDB" id="A0A9N7YPG1"/>
<evidence type="ECO:0000256" key="2">
    <source>
        <dbReference type="ARBA" id="ARBA00022553"/>
    </source>
</evidence>
<evidence type="ECO:0000313" key="6">
    <source>
        <dbReference type="EMBL" id="CAB1431749.1"/>
    </source>
</evidence>
<feature type="region of interest" description="Disordered" evidence="3">
    <location>
        <begin position="371"/>
        <end position="446"/>
    </location>
</feature>
<feature type="region of interest" description="Disordered" evidence="3">
    <location>
        <begin position="313"/>
        <end position="338"/>
    </location>
</feature>
<dbReference type="InterPro" id="IPR050996">
    <property type="entry name" value="Docking_Protein_DOK"/>
</dbReference>
<protein>
    <recommendedName>
        <fullName evidence="8">Docking protein 2</fullName>
    </recommendedName>
</protein>
<organism evidence="6 7">
    <name type="scientific">Pleuronectes platessa</name>
    <name type="common">European plaice</name>
    <dbReference type="NCBI Taxonomy" id="8262"/>
    <lineage>
        <taxon>Eukaryota</taxon>
        <taxon>Metazoa</taxon>
        <taxon>Chordata</taxon>
        <taxon>Craniata</taxon>
        <taxon>Vertebrata</taxon>
        <taxon>Euteleostomi</taxon>
        <taxon>Actinopterygii</taxon>
        <taxon>Neopterygii</taxon>
        <taxon>Teleostei</taxon>
        <taxon>Neoteleostei</taxon>
        <taxon>Acanthomorphata</taxon>
        <taxon>Carangaria</taxon>
        <taxon>Pleuronectiformes</taxon>
        <taxon>Pleuronectoidei</taxon>
        <taxon>Pleuronectidae</taxon>
        <taxon>Pleuronectes</taxon>
    </lineage>
</organism>
<name>A0A9N7YPG1_PLEPL</name>
<proteinExistence type="inferred from homology"/>
<dbReference type="SMART" id="SM01244">
    <property type="entry name" value="IRS"/>
    <property type="match status" value="1"/>
</dbReference>
<dbReference type="Proteomes" id="UP001153269">
    <property type="component" value="Unassembled WGS sequence"/>
</dbReference>
<feature type="compositionally biased region" description="Polar residues" evidence="3">
    <location>
        <begin position="385"/>
        <end position="414"/>
    </location>
</feature>
<dbReference type="Pfam" id="PF02174">
    <property type="entry name" value="IRS"/>
    <property type="match status" value="1"/>
</dbReference>
<dbReference type="SMART" id="SM00233">
    <property type="entry name" value="PH"/>
    <property type="match status" value="1"/>
</dbReference>
<keyword evidence="7" id="KW-1185">Reference proteome</keyword>
<accession>A0A9N7YPG1</accession>
<dbReference type="PANTHER" id="PTHR21258">
    <property type="entry name" value="DOCKING PROTEIN RELATED"/>
    <property type="match status" value="1"/>
</dbReference>
<evidence type="ECO:0000256" key="1">
    <source>
        <dbReference type="ARBA" id="ARBA00010955"/>
    </source>
</evidence>
<feature type="region of interest" description="Disordered" evidence="3">
    <location>
        <begin position="126"/>
        <end position="145"/>
    </location>
</feature>
<dbReference type="PROSITE" id="PS50003">
    <property type="entry name" value="PH_DOMAIN"/>
    <property type="match status" value="1"/>
</dbReference>
<dbReference type="PROSITE" id="PS51064">
    <property type="entry name" value="IRS_PTB"/>
    <property type="match status" value="1"/>
</dbReference>
<sequence length="663" mass="74236">MDEDIRKQGILYLQQQRFGKKWKRVWSALYRDSPCSISRLEFFDCKDGGVEKSLRKQQEHKKVIRLSDCVRVSGVEVDGCPRDTGPFLVETTEKIYVFAAERNQVDEWTHKLCEIAFPMSWSEPSVKRGSMQRGSRVEEDEGMEDNSLYSGRQTVRDFRVCVRRTEASDHCRLKGDVVLRVDVDALHLLNKTGDVMFTWPYRFLRRFGRDKSTFSFEAGRRCASGEGSFEFDTKQGNVLFQLVESAIHLRRTAPPDGQTSGGGQLSPETPHNLNLPPPPQSRTLLLPPQPRCHIPQPHAAQAEDAVYSTVTEHHLMSHHKESSTTSLAQQRPPLCRLEPPVDKVLTGVKSLSLETRGFPVPRKTQVKMISSCPLPHAEPGPTPVLGSTPSHDASQSPKLSSNPKPEQTYSQISQPAPRERGSKRDRREGGVSLAPPGHLPQINPEPEYSLPFDTIAKNIMVDILSSHQALESGADPLYDSIDEIKIRNIFHSKDDPPEPAHRKLDHIYDEPEGCAAASAATRGQNSPVRTVVYDDPEEMRGDAWRNMGTADDPKGHEYPYDPRVDDYAVPKRPKRAFPVTQDSTKEEEDEEDVSRRSSETLIPQGISSSSAGTSYTRYDGEFCWCSEGSSAQALMLVVDVIQLPVAAGFGGRGRICYERCFLS</sequence>
<evidence type="ECO:0000259" key="4">
    <source>
        <dbReference type="PROSITE" id="PS50003"/>
    </source>
</evidence>
<evidence type="ECO:0000313" key="7">
    <source>
        <dbReference type="Proteomes" id="UP001153269"/>
    </source>
</evidence>
<dbReference type="InterPro" id="IPR011993">
    <property type="entry name" value="PH-like_dom_sf"/>
</dbReference>
<dbReference type="Gene3D" id="2.30.29.30">
    <property type="entry name" value="Pleckstrin-homology domain (PH domain)/Phosphotyrosine-binding domain (PTB)"/>
    <property type="match status" value="2"/>
</dbReference>
<dbReference type="PANTHER" id="PTHR21258:SF14">
    <property type="entry name" value="DOCKING PROTEIN 2"/>
    <property type="match status" value="1"/>
</dbReference>
<dbReference type="EMBL" id="CADEAL010001368">
    <property type="protein sequence ID" value="CAB1431749.1"/>
    <property type="molecule type" value="Genomic_DNA"/>
</dbReference>
<gene>
    <name evidence="6" type="ORF">PLEPLA_LOCUS19806</name>
</gene>
<dbReference type="InterPro" id="IPR037751">
    <property type="entry name" value="Dok1/2/3_PTB"/>
</dbReference>
<dbReference type="GO" id="GO:0007169">
    <property type="term" value="P:cell surface receptor protein tyrosine kinase signaling pathway"/>
    <property type="evidence" value="ECO:0007669"/>
    <property type="project" value="TreeGrafter"/>
</dbReference>
<dbReference type="GO" id="GO:0005737">
    <property type="term" value="C:cytoplasm"/>
    <property type="evidence" value="ECO:0007669"/>
    <property type="project" value="TreeGrafter"/>
</dbReference>
<dbReference type="SUPFAM" id="SSF50729">
    <property type="entry name" value="PH domain-like"/>
    <property type="match status" value="2"/>
</dbReference>
<dbReference type="CDD" id="cd14676">
    <property type="entry name" value="PH_DOK1_2_3"/>
    <property type="match status" value="1"/>
</dbReference>
<evidence type="ECO:0008006" key="8">
    <source>
        <dbReference type="Google" id="ProtNLM"/>
    </source>
</evidence>
<feature type="compositionally biased region" description="Basic and acidic residues" evidence="3">
    <location>
        <begin position="417"/>
        <end position="429"/>
    </location>
</feature>
<evidence type="ECO:0000259" key="5">
    <source>
        <dbReference type="PROSITE" id="PS51064"/>
    </source>
</evidence>
<comment type="caution">
    <text evidence="6">The sequence shown here is derived from an EMBL/GenBank/DDBJ whole genome shotgun (WGS) entry which is preliminary data.</text>
</comment>
<evidence type="ECO:0000256" key="3">
    <source>
        <dbReference type="SAM" id="MobiDB-lite"/>
    </source>
</evidence>